<evidence type="ECO:0000313" key="2">
    <source>
        <dbReference type="EMBL" id="OCG73584.1"/>
    </source>
</evidence>
<gene>
    <name evidence="2" type="ORF">A7J15_07890</name>
</gene>
<name>A0A1B9NAM1_9MICO</name>
<proteinExistence type="predicted"/>
<feature type="transmembrane region" description="Helical" evidence="1">
    <location>
        <begin position="115"/>
        <end position="137"/>
    </location>
</feature>
<feature type="transmembrane region" description="Helical" evidence="1">
    <location>
        <begin position="64"/>
        <end position="83"/>
    </location>
</feature>
<keyword evidence="3" id="KW-1185">Reference proteome</keyword>
<dbReference type="Proteomes" id="UP000093355">
    <property type="component" value="Unassembled WGS sequence"/>
</dbReference>
<organism evidence="2 3">
    <name type="scientific">Microbacterium sediminis</name>
    <dbReference type="NCBI Taxonomy" id="904291"/>
    <lineage>
        <taxon>Bacteria</taxon>
        <taxon>Bacillati</taxon>
        <taxon>Actinomycetota</taxon>
        <taxon>Actinomycetes</taxon>
        <taxon>Micrococcales</taxon>
        <taxon>Microbacteriaceae</taxon>
        <taxon>Microbacterium</taxon>
    </lineage>
</organism>
<reference evidence="2 3" key="1">
    <citation type="submission" date="2016-05" db="EMBL/GenBank/DDBJ databases">
        <authorList>
            <person name="Lavstsen T."/>
            <person name="Jespersen J.S."/>
        </authorList>
    </citation>
    <scope>NUCLEOTIDE SEQUENCE [LARGE SCALE GENOMIC DNA]</scope>
    <source>
        <strain evidence="2 3">YLB-01</strain>
    </source>
</reference>
<dbReference type="EMBL" id="LXMD01000024">
    <property type="protein sequence ID" value="OCG73584.1"/>
    <property type="molecule type" value="Genomic_DNA"/>
</dbReference>
<keyword evidence="1" id="KW-0472">Membrane</keyword>
<dbReference type="Pfam" id="PF09819">
    <property type="entry name" value="ABC_cobalt"/>
    <property type="match status" value="1"/>
</dbReference>
<keyword evidence="1" id="KW-0812">Transmembrane</keyword>
<protein>
    <submittedName>
        <fullName evidence="2">Acyl esterase</fullName>
    </submittedName>
</protein>
<sequence>MSKRGVMQTRVLLVCAAIAVATGVLGGIEGWLTIPVLAAAPFLYGFLLGVHALPGIIAQGLFRMPWVALLTHVLAGLVGAAIAPVYVPQFLGTALLFGAIQEGVAAIFRYRAWSWWRYLISALLIGGVIAFVVAMAADLDELPGWAQALYLALSLLGPVAWTLVGLWVARGLERAGITPGAHRSAVR</sequence>
<dbReference type="OrthoDB" id="3292509at2"/>
<comment type="caution">
    <text evidence="2">The sequence shown here is derived from an EMBL/GenBank/DDBJ whole genome shotgun (WGS) entry which is preliminary data.</text>
</comment>
<feature type="transmembrane region" description="Helical" evidence="1">
    <location>
        <begin position="149"/>
        <end position="169"/>
    </location>
</feature>
<dbReference type="InterPro" id="IPR017195">
    <property type="entry name" value="ABC_thiamin-permease_prd"/>
</dbReference>
<feature type="transmembrane region" description="Helical" evidence="1">
    <location>
        <begin position="36"/>
        <end position="57"/>
    </location>
</feature>
<evidence type="ECO:0000256" key="1">
    <source>
        <dbReference type="SAM" id="Phobius"/>
    </source>
</evidence>
<dbReference type="AlphaFoldDB" id="A0A1B9NAM1"/>
<dbReference type="STRING" id="904291.A7J15_07890"/>
<dbReference type="RefSeq" id="WP_067026682.1">
    <property type="nucleotide sequence ID" value="NZ_JRNY01000005.1"/>
</dbReference>
<evidence type="ECO:0000313" key="3">
    <source>
        <dbReference type="Proteomes" id="UP000093355"/>
    </source>
</evidence>
<accession>A0A1B9NAM1</accession>
<feature type="transmembrane region" description="Helical" evidence="1">
    <location>
        <begin position="89"/>
        <end position="108"/>
    </location>
</feature>
<keyword evidence="1" id="KW-1133">Transmembrane helix</keyword>